<dbReference type="EMBL" id="NIGF01000003">
    <property type="protein sequence ID" value="PQV64823.1"/>
    <property type="molecule type" value="Genomic_DNA"/>
</dbReference>
<dbReference type="InterPro" id="IPR020627">
    <property type="entry name" value="KhpA"/>
</dbReference>
<comment type="subunit">
    <text evidence="3">Forms a complex with KhpB.</text>
</comment>
<dbReference type="Pfam" id="PF13083">
    <property type="entry name" value="KH_KhpA-B"/>
    <property type="match status" value="1"/>
</dbReference>
<dbReference type="RefSeq" id="WP_238596533.1">
    <property type="nucleotide sequence ID" value="NZ_NIGF01000003.1"/>
</dbReference>
<dbReference type="PANTHER" id="PTHR34654">
    <property type="entry name" value="UPF0109 PROTEIN SCO5592"/>
    <property type="match status" value="1"/>
</dbReference>
<comment type="similarity">
    <text evidence="3">Belongs to the KhpA RNA-binding protein family.</text>
</comment>
<dbReference type="CDD" id="cd22533">
    <property type="entry name" value="KH-II_YlqC-like"/>
    <property type="match status" value="1"/>
</dbReference>
<organism evidence="4 5">
    <name type="scientific">Abditibacterium utsteinense</name>
    <dbReference type="NCBI Taxonomy" id="1960156"/>
    <lineage>
        <taxon>Bacteria</taxon>
        <taxon>Pseudomonadati</taxon>
        <taxon>Abditibacteriota</taxon>
        <taxon>Abditibacteriia</taxon>
        <taxon>Abditibacteriales</taxon>
        <taxon>Abditibacteriaceae</taxon>
        <taxon>Abditibacterium</taxon>
    </lineage>
</organism>
<evidence type="ECO:0000313" key="5">
    <source>
        <dbReference type="Proteomes" id="UP000237684"/>
    </source>
</evidence>
<dbReference type="InterPro" id="IPR015946">
    <property type="entry name" value="KH_dom-like_a/b"/>
</dbReference>
<keyword evidence="3" id="KW-0961">Cell wall biogenesis/degradation</keyword>
<reference evidence="4 5" key="1">
    <citation type="journal article" date="2018" name="Syst. Appl. Microbiol.">
        <title>Abditibacterium utsteinense sp. nov., the first cultivated member of candidate phylum FBP, isolated from ice-free Antarctic soil samples.</title>
        <authorList>
            <person name="Tahon G."/>
            <person name="Tytgat B."/>
            <person name="Lebbe L."/>
            <person name="Carlier A."/>
            <person name="Willems A."/>
        </authorList>
    </citation>
    <scope>NUCLEOTIDE SEQUENCE [LARGE SCALE GENOMIC DNA]</scope>
    <source>
        <strain evidence="4 5">LMG 29911</strain>
    </source>
</reference>
<keyword evidence="5" id="KW-1185">Reference proteome</keyword>
<accession>A0A2S8SVJ5</accession>
<comment type="subcellular location">
    <subcellularLocation>
        <location evidence="3">Cytoplasm</location>
    </subcellularLocation>
</comment>
<dbReference type="GO" id="GO:0071555">
    <property type="term" value="P:cell wall organization"/>
    <property type="evidence" value="ECO:0007669"/>
    <property type="project" value="UniProtKB-KW"/>
</dbReference>
<dbReference type="GO" id="GO:0008360">
    <property type="term" value="P:regulation of cell shape"/>
    <property type="evidence" value="ECO:0007669"/>
    <property type="project" value="UniProtKB-KW"/>
</dbReference>
<dbReference type="InParanoid" id="A0A2S8SVJ5"/>
<dbReference type="HAMAP" id="MF_00088">
    <property type="entry name" value="KhpA"/>
    <property type="match status" value="1"/>
</dbReference>
<gene>
    <name evidence="3" type="primary">khpA</name>
    <name evidence="4" type="ORF">B1R32_10390</name>
</gene>
<comment type="function">
    <text evidence="3">A probable RNA chaperone. Forms a complex with KhpB which binds to cellular RNA and controls its expression. Plays a role in peptidoglycan (PG) homeostasis and cell length regulation.</text>
</comment>
<evidence type="ECO:0000256" key="3">
    <source>
        <dbReference type="HAMAP-Rule" id="MF_00088"/>
    </source>
</evidence>
<dbReference type="SUPFAM" id="SSF54814">
    <property type="entry name" value="Prokaryotic type KH domain (KH-domain type II)"/>
    <property type="match status" value="1"/>
</dbReference>
<dbReference type="InterPro" id="IPR009019">
    <property type="entry name" value="KH_sf_prok-type"/>
</dbReference>
<protein>
    <recommendedName>
        <fullName evidence="3">RNA-binding protein KhpA</fullName>
    </recommendedName>
    <alternativeName>
        <fullName evidence="3">KH-domain protein A</fullName>
    </alternativeName>
</protein>
<name>A0A2S8SVJ5_9BACT</name>
<keyword evidence="2 3" id="KW-0694">RNA-binding</keyword>
<dbReference type="GO" id="GO:0005737">
    <property type="term" value="C:cytoplasm"/>
    <property type="evidence" value="ECO:0007669"/>
    <property type="project" value="UniProtKB-SubCell"/>
</dbReference>
<proteinExistence type="inferred from homology"/>
<dbReference type="PANTHER" id="PTHR34654:SF1">
    <property type="entry name" value="RNA-BINDING PROTEIN KHPA"/>
    <property type="match status" value="1"/>
</dbReference>
<comment type="caution">
    <text evidence="4">The sequence shown here is derived from an EMBL/GenBank/DDBJ whole genome shotgun (WGS) entry which is preliminary data.</text>
</comment>
<keyword evidence="3" id="KW-0133">Cell shape</keyword>
<dbReference type="AlphaFoldDB" id="A0A2S8SVJ5"/>
<dbReference type="Gene3D" id="3.30.300.20">
    <property type="match status" value="1"/>
</dbReference>
<dbReference type="GO" id="GO:0003723">
    <property type="term" value="F:RNA binding"/>
    <property type="evidence" value="ECO:0007669"/>
    <property type="project" value="UniProtKB-UniRule"/>
</dbReference>
<evidence type="ECO:0000256" key="1">
    <source>
        <dbReference type="ARBA" id="ARBA00022490"/>
    </source>
</evidence>
<evidence type="ECO:0000256" key="2">
    <source>
        <dbReference type="ARBA" id="ARBA00022884"/>
    </source>
</evidence>
<dbReference type="Proteomes" id="UP000237684">
    <property type="component" value="Unassembled WGS sequence"/>
</dbReference>
<dbReference type="FunCoup" id="A0A2S8SVJ5">
    <property type="interactions" value="191"/>
</dbReference>
<keyword evidence="1 3" id="KW-0963">Cytoplasm</keyword>
<keyword evidence="3" id="KW-0143">Chaperone</keyword>
<dbReference type="GO" id="GO:0009252">
    <property type="term" value="P:peptidoglycan biosynthetic process"/>
    <property type="evidence" value="ECO:0007669"/>
    <property type="project" value="UniProtKB-UniRule"/>
</dbReference>
<sequence>MSDTQLDGVPAQAFPVEGETFDASNEEIDMDSLSPDEARLIELVGYLVQGIVAHPEEVEVEEFFDDAGTVYGVRVHPDDIGRVIGREGRVASALRLVVKAAATKVGTHVTVEVLTEDGPEIVAESSPQN</sequence>
<evidence type="ECO:0000313" key="4">
    <source>
        <dbReference type="EMBL" id="PQV64823.1"/>
    </source>
</evidence>